<keyword evidence="5" id="KW-0963">Cytoplasm</keyword>
<feature type="domain" description="Ig-like" evidence="17">
    <location>
        <begin position="96"/>
        <end position="187"/>
    </location>
</feature>
<dbReference type="PROSITE" id="PS50835">
    <property type="entry name" value="IG_LIKE"/>
    <property type="match status" value="2"/>
</dbReference>
<evidence type="ECO:0000256" key="12">
    <source>
        <dbReference type="ARBA" id="ARBA00023180"/>
    </source>
</evidence>
<dbReference type="SMART" id="SM00409">
    <property type="entry name" value="IG"/>
    <property type="match status" value="1"/>
</dbReference>
<dbReference type="InterPro" id="IPR003599">
    <property type="entry name" value="Ig_sub"/>
</dbReference>
<dbReference type="Proteomes" id="UP000694724">
    <property type="component" value="Unplaced"/>
</dbReference>
<feature type="transmembrane region" description="Helical" evidence="16">
    <location>
        <begin position="296"/>
        <end position="314"/>
    </location>
</feature>
<protein>
    <recommendedName>
        <fullName evidence="15">Transmembrane and immunoglobulin domain-containing protein 1</fullName>
    </recommendedName>
</protein>
<dbReference type="InterPro" id="IPR007110">
    <property type="entry name" value="Ig-like_dom"/>
</dbReference>
<dbReference type="GO" id="GO:0005886">
    <property type="term" value="C:plasma membrane"/>
    <property type="evidence" value="ECO:0007669"/>
    <property type="project" value="UniProtKB-SubCell"/>
</dbReference>
<feature type="transmembrane region" description="Helical" evidence="16">
    <location>
        <begin position="334"/>
        <end position="355"/>
    </location>
</feature>
<evidence type="ECO:0000256" key="11">
    <source>
        <dbReference type="ARBA" id="ARBA00023157"/>
    </source>
</evidence>
<evidence type="ECO:0000256" key="4">
    <source>
        <dbReference type="ARBA" id="ARBA00022475"/>
    </source>
</evidence>
<keyword evidence="6 16" id="KW-0812">Transmembrane</keyword>
<keyword evidence="7" id="KW-0732">Signal</keyword>
<dbReference type="GO" id="GO:0005737">
    <property type="term" value="C:cytoplasm"/>
    <property type="evidence" value="ECO:0007669"/>
    <property type="project" value="UniProtKB-SubCell"/>
</dbReference>
<dbReference type="AlphaFoldDB" id="A0A8D1PPN8"/>
<evidence type="ECO:0000256" key="3">
    <source>
        <dbReference type="ARBA" id="ARBA00011738"/>
    </source>
</evidence>
<keyword evidence="9 16" id="KW-1133">Transmembrane helix</keyword>
<evidence type="ECO:0000256" key="14">
    <source>
        <dbReference type="ARBA" id="ARBA00059449"/>
    </source>
</evidence>
<evidence type="ECO:0000256" key="13">
    <source>
        <dbReference type="ARBA" id="ARBA00023319"/>
    </source>
</evidence>
<sequence>MPFPITVFSKNPQTETDFEPNVFYLLDSTVIKCSNSSIIMMVTGKGVSSQKEKRLAKEVSFSELSRSDLNSLKMAWKTSGLMQMCRFLLLVILFLPHKMTSSVLTVNGKTENYILDTELGFEESLKCAVQNHTREEELLWYRGEGRVDLKSGNKINSSSVCVTSISENDNGITFTCKLQKNQSVSISVVLNVTFPPLLSGNDLQTAEEGNDVKLVCNVKSNPQAQMTWYKDGSILNLEKDHHQIQQTSEYLQLSITKVKKSDNGTYSCTAITFTERKTKDFHLIVKDKAVTIPIEPIVAACIVVFLTLCFGLLARRKRIMKMRKLRCHLIRQEFYIRTSLTYEVPSVFIAIIKFIPVKLSEVMKKQFIMHLAVVAMTNLIYLQNTFRKKAVKNEK</sequence>
<feature type="transmembrane region" description="Helical" evidence="16">
    <location>
        <begin position="367"/>
        <end position="386"/>
    </location>
</feature>
<dbReference type="SUPFAM" id="SSF48726">
    <property type="entry name" value="Immunoglobulin"/>
    <property type="match status" value="1"/>
</dbReference>
<dbReference type="FunFam" id="2.60.40.10:FF:001938">
    <property type="entry name" value="Transmembrane and immunoglobulin domain-containing protein 1"/>
    <property type="match status" value="1"/>
</dbReference>
<evidence type="ECO:0000259" key="17">
    <source>
        <dbReference type="PROSITE" id="PS50835"/>
    </source>
</evidence>
<evidence type="ECO:0000313" key="19">
    <source>
        <dbReference type="Proteomes" id="UP000694724"/>
    </source>
</evidence>
<evidence type="ECO:0000256" key="9">
    <source>
        <dbReference type="ARBA" id="ARBA00022989"/>
    </source>
</evidence>
<evidence type="ECO:0000256" key="6">
    <source>
        <dbReference type="ARBA" id="ARBA00022692"/>
    </source>
</evidence>
<name>A0A8D1PPN8_PIG</name>
<dbReference type="Gene3D" id="2.60.40.10">
    <property type="entry name" value="Immunoglobulins"/>
    <property type="match status" value="2"/>
</dbReference>
<dbReference type="CDD" id="cd00096">
    <property type="entry name" value="Ig"/>
    <property type="match status" value="1"/>
</dbReference>
<dbReference type="InterPro" id="IPR003598">
    <property type="entry name" value="Ig_sub2"/>
</dbReference>
<evidence type="ECO:0000256" key="15">
    <source>
        <dbReference type="ARBA" id="ARBA00073192"/>
    </source>
</evidence>
<dbReference type="SMART" id="SM00408">
    <property type="entry name" value="IGc2"/>
    <property type="match status" value="1"/>
</dbReference>
<dbReference type="GO" id="GO:0042127">
    <property type="term" value="P:regulation of cell population proliferation"/>
    <property type="evidence" value="ECO:0007669"/>
    <property type="project" value="UniProtKB-ARBA"/>
</dbReference>
<evidence type="ECO:0000256" key="8">
    <source>
        <dbReference type="ARBA" id="ARBA00022737"/>
    </source>
</evidence>
<evidence type="ECO:0000256" key="16">
    <source>
        <dbReference type="SAM" id="Phobius"/>
    </source>
</evidence>
<keyword evidence="10 16" id="KW-0472">Membrane</keyword>
<evidence type="ECO:0000256" key="1">
    <source>
        <dbReference type="ARBA" id="ARBA00004251"/>
    </source>
</evidence>
<evidence type="ECO:0000256" key="7">
    <source>
        <dbReference type="ARBA" id="ARBA00022729"/>
    </source>
</evidence>
<dbReference type="InterPro" id="IPR013783">
    <property type="entry name" value="Ig-like_fold"/>
</dbReference>
<keyword evidence="8" id="KW-0677">Repeat</keyword>
<proteinExistence type="predicted"/>
<evidence type="ECO:0000256" key="2">
    <source>
        <dbReference type="ARBA" id="ARBA00004496"/>
    </source>
</evidence>
<accession>A0A8D1PPN8</accession>
<comment type="subcellular location">
    <subcellularLocation>
        <location evidence="1">Cell membrane</location>
        <topology evidence="1">Single-pass type I membrane protein</topology>
    </subcellularLocation>
    <subcellularLocation>
        <location evidence="2">Cytoplasm</location>
    </subcellularLocation>
</comment>
<keyword evidence="13" id="KW-0393">Immunoglobulin domain</keyword>
<keyword evidence="4" id="KW-1003">Cell membrane</keyword>
<organism evidence="18 19">
    <name type="scientific">Sus scrofa</name>
    <name type="common">Pig</name>
    <dbReference type="NCBI Taxonomy" id="9823"/>
    <lineage>
        <taxon>Eukaryota</taxon>
        <taxon>Metazoa</taxon>
        <taxon>Chordata</taxon>
        <taxon>Craniata</taxon>
        <taxon>Vertebrata</taxon>
        <taxon>Euteleostomi</taxon>
        <taxon>Mammalia</taxon>
        <taxon>Eutheria</taxon>
        <taxon>Laurasiatheria</taxon>
        <taxon>Artiodactyla</taxon>
        <taxon>Suina</taxon>
        <taxon>Suidae</taxon>
        <taxon>Sus</taxon>
    </lineage>
</organism>
<dbReference type="PANTHER" id="PTHR11640">
    <property type="entry name" value="NEPHRIN"/>
    <property type="match status" value="1"/>
</dbReference>
<dbReference type="InterPro" id="IPR051275">
    <property type="entry name" value="Cell_adhesion_signaling"/>
</dbReference>
<reference evidence="18" key="1">
    <citation type="submission" date="2025-08" db="UniProtKB">
        <authorList>
            <consortium name="Ensembl"/>
        </authorList>
    </citation>
    <scope>IDENTIFICATION</scope>
</reference>
<comment type="function">
    <text evidence="14">May control cell-cell adhesion, cell migration and proliferation, cell morphology, and protects renal epithelial cells from oxidative cell injury to promote cell survival.</text>
</comment>
<feature type="domain" description="Ig-like" evidence="17">
    <location>
        <begin position="195"/>
        <end position="270"/>
    </location>
</feature>
<comment type="subunit">
    <text evidence="3">Homodimer.</text>
</comment>
<keyword evidence="11" id="KW-1015">Disulfide bond</keyword>
<evidence type="ECO:0000256" key="10">
    <source>
        <dbReference type="ARBA" id="ARBA00023136"/>
    </source>
</evidence>
<dbReference type="PANTHER" id="PTHR11640:SF31">
    <property type="entry name" value="IRREGULAR CHIASM C-ROUGHEST PROTEIN-RELATED"/>
    <property type="match status" value="1"/>
</dbReference>
<evidence type="ECO:0000313" key="18">
    <source>
        <dbReference type="Ensembl" id="ENSSSCP00055005972.1"/>
    </source>
</evidence>
<dbReference type="Ensembl" id="ENSSSCT00055007545.1">
    <property type="protein sequence ID" value="ENSSSCP00055005972.1"/>
    <property type="gene ID" value="ENSSSCG00055003851.1"/>
</dbReference>
<keyword evidence="12" id="KW-0325">Glycoprotein</keyword>
<evidence type="ECO:0000256" key="5">
    <source>
        <dbReference type="ARBA" id="ARBA00022490"/>
    </source>
</evidence>
<dbReference type="Pfam" id="PF13927">
    <property type="entry name" value="Ig_3"/>
    <property type="match status" value="1"/>
</dbReference>
<dbReference type="InterPro" id="IPR036179">
    <property type="entry name" value="Ig-like_dom_sf"/>
</dbReference>